<dbReference type="EMBL" id="JAULSY010000067">
    <property type="protein sequence ID" value="KAK0667749.1"/>
    <property type="molecule type" value="Genomic_DNA"/>
</dbReference>
<dbReference type="AlphaFoldDB" id="A0AA39ZB82"/>
<evidence type="ECO:0000256" key="1">
    <source>
        <dbReference type="SAM" id="MobiDB-lite"/>
    </source>
</evidence>
<evidence type="ECO:0000313" key="2">
    <source>
        <dbReference type="EMBL" id="KAK0667749.1"/>
    </source>
</evidence>
<organism evidence="2 3">
    <name type="scientific">Cercophora samala</name>
    <dbReference type="NCBI Taxonomy" id="330535"/>
    <lineage>
        <taxon>Eukaryota</taxon>
        <taxon>Fungi</taxon>
        <taxon>Dikarya</taxon>
        <taxon>Ascomycota</taxon>
        <taxon>Pezizomycotina</taxon>
        <taxon>Sordariomycetes</taxon>
        <taxon>Sordariomycetidae</taxon>
        <taxon>Sordariales</taxon>
        <taxon>Lasiosphaeriaceae</taxon>
        <taxon>Cercophora</taxon>
    </lineage>
</organism>
<gene>
    <name evidence="2" type="ORF">QBC41DRAFT_366023</name>
</gene>
<feature type="compositionally biased region" description="Polar residues" evidence="1">
    <location>
        <begin position="41"/>
        <end position="50"/>
    </location>
</feature>
<feature type="compositionally biased region" description="Polar residues" evidence="1">
    <location>
        <begin position="1"/>
        <end position="24"/>
    </location>
</feature>
<reference evidence="2" key="1">
    <citation type="submission" date="2023-06" db="EMBL/GenBank/DDBJ databases">
        <title>Genome-scale phylogeny and comparative genomics of the fungal order Sordariales.</title>
        <authorList>
            <consortium name="Lawrence Berkeley National Laboratory"/>
            <person name="Hensen N."/>
            <person name="Bonometti L."/>
            <person name="Westerberg I."/>
            <person name="Brannstrom I.O."/>
            <person name="Guillou S."/>
            <person name="Cros-Aarteil S."/>
            <person name="Calhoun S."/>
            <person name="Haridas S."/>
            <person name="Kuo A."/>
            <person name="Mondo S."/>
            <person name="Pangilinan J."/>
            <person name="Riley R."/>
            <person name="Labutti K."/>
            <person name="Andreopoulos B."/>
            <person name="Lipzen A."/>
            <person name="Chen C."/>
            <person name="Yanf M."/>
            <person name="Daum C."/>
            <person name="Ng V."/>
            <person name="Clum A."/>
            <person name="Steindorff A."/>
            <person name="Ohm R."/>
            <person name="Martin F."/>
            <person name="Silar P."/>
            <person name="Natvig D."/>
            <person name="Lalanne C."/>
            <person name="Gautier V."/>
            <person name="Ament-Velasquez S.L."/>
            <person name="Kruys A."/>
            <person name="Hutchinson M.I."/>
            <person name="Powell A.J."/>
            <person name="Barry K."/>
            <person name="Miller A.N."/>
            <person name="Grigoriev I.V."/>
            <person name="Debuchy R."/>
            <person name="Gladieux P."/>
            <person name="Thoren M.H."/>
            <person name="Johannesson H."/>
        </authorList>
    </citation>
    <scope>NUCLEOTIDE SEQUENCE</scope>
    <source>
        <strain evidence="2">CBS 307.81</strain>
    </source>
</reference>
<keyword evidence="3" id="KW-1185">Reference proteome</keyword>
<feature type="compositionally biased region" description="Low complexity" evidence="1">
    <location>
        <begin position="391"/>
        <end position="407"/>
    </location>
</feature>
<protein>
    <submittedName>
        <fullName evidence="2">Uncharacterized protein</fullName>
    </submittedName>
</protein>
<feature type="region of interest" description="Disordered" evidence="1">
    <location>
        <begin position="379"/>
        <end position="439"/>
    </location>
</feature>
<evidence type="ECO:0000313" key="3">
    <source>
        <dbReference type="Proteomes" id="UP001174997"/>
    </source>
</evidence>
<feature type="region of interest" description="Disordered" evidence="1">
    <location>
        <begin position="1"/>
        <end position="71"/>
    </location>
</feature>
<dbReference type="Proteomes" id="UP001174997">
    <property type="component" value="Unassembled WGS sequence"/>
</dbReference>
<feature type="compositionally biased region" description="Polar residues" evidence="1">
    <location>
        <begin position="408"/>
        <end position="436"/>
    </location>
</feature>
<accession>A0AA39ZB82</accession>
<sequence>MARSKNNNQKGRKNAAQNGESSAQAAKRAAQLELPEGYQRPGSNADSNGSGCPKGKGNRTKEARSAKGSKVMLASSYPKPWEMTKLYGAPIKMDGTLNFNYDRPWMSFEGKDAKKELATALEKGRREMLPPVFPDYSPEQKEEVRQKYERIGMLNLFEARDSCNRNPPVIRGFMGGINPAMTSAEHTTQVGANTESPLINFLAQIDLCKGLVSLLHPSVRDITALAFTCKQAGPYVDRIMEVWNFSAGQYFSEAFLPSVDSEGKQTRGSGGIRNDILVITTTSPKAPTQTPYEEDLYRTLNLVDAMVTIPQSFRHLALDRIPLLDPKMVDLVISSMPNLETLSISRCDLLDISQLPALIDIIKRHPRTLRNKDKGKAICASNHPESANTEGDNNGNGNAVVNSSSVNEQDQPSNNDTSLLTDSDTSQVSAETTATSVDEDDGPVHYIRLDFSPFFFRGPNTCQRIGSYGVTYNEPTFHTPKAVVGLIMRCFPDAMVIGMDLMSDSSSFFSFVRRLPGWDCLWALKARDAMLSYKRDVSNIVLPQDFLQTVERTARSEIIAENEGRARLAQTAFQDRVTARVERLRQDKHDEMKTAIQHRFYDDLMAATSGDDFRPTDHPIPALMAGSVLKSHNDFGYWRNQVRCQGCKKLFPRVLFAVMLDLCWGCKMINFIREMESSHLRRWKRSAIEHLLEGLDTKKGSLTDVMDPARGQQMRLALQAIKTADHIWLKFVNFSPSAPVVYPPEPENLDTYSAAYSRYRWKQNWPKQAFDYREGGPQHEDPFRYYITDYDDRELCGGEPPESFNAKFKWSEKASQYLFERYIQYNQRAKKIEDPEAQRLIEAAKRWEKMRRIPGYKPKDRDEEEMWHRGQTIMRRDQNLRDNSVHVMIHGRVELQISSLHTPMLRPFNLDYPFPDKRVNDKAYREFWERHRLYVNPPGHSRQYL</sequence>
<proteinExistence type="predicted"/>
<name>A0AA39ZB82_9PEZI</name>
<comment type="caution">
    <text evidence="2">The sequence shown here is derived from an EMBL/GenBank/DDBJ whole genome shotgun (WGS) entry which is preliminary data.</text>
</comment>